<evidence type="ECO:0000313" key="1">
    <source>
        <dbReference type="EMBL" id="MCS5713660.1"/>
    </source>
</evidence>
<proteinExistence type="predicted"/>
<gene>
    <name evidence="1" type="ORF">NVV95_03720</name>
</gene>
<keyword evidence="2" id="KW-1185">Reference proteome</keyword>
<comment type="caution">
    <text evidence="1">The sequence shown here is derived from an EMBL/GenBank/DDBJ whole genome shotgun (WGS) entry which is preliminary data.</text>
</comment>
<reference evidence="1" key="1">
    <citation type="submission" date="2022-08" db="EMBL/GenBank/DDBJ databases">
        <authorList>
            <person name="Deng Y."/>
            <person name="Han X.-F."/>
            <person name="Zhang Y.-Q."/>
        </authorList>
    </citation>
    <scope>NUCLEOTIDE SEQUENCE</scope>
    <source>
        <strain evidence="1">CPCC 205716</strain>
    </source>
</reference>
<dbReference type="Proteomes" id="UP001165580">
    <property type="component" value="Unassembled WGS sequence"/>
</dbReference>
<dbReference type="EMBL" id="JANTEZ010000001">
    <property type="protein sequence ID" value="MCS5713660.1"/>
    <property type="molecule type" value="Genomic_DNA"/>
</dbReference>
<sequence length="51" mass="5653">MSDERNEEAALLPRLRVIEEQSLDSRATAYAQLHDELKGRLEGGDSIPSNA</sequence>
<protein>
    <submittedName>
        <fullName evidence="1">Uncharacterized protein</fullName>
    </submittedName>
</protein>
<accession>A0ABT2GBU8</accession>
<name>A0ABT2GBU8_9MICO</name>
<evidence type="ECO:0000313" key="2">
    <source>
        <dbReference type="Proteomes" id="UP001165580"/>
    </source>
</evidence>
<organism evidence="1 2">
    <name type="scientific">Herbiconiux gentiana</name>
    <dbReference type="NCBI Taxonomy" id="2970912"/>
    <lineage>
        <taxon>Bacteria</taxon>
        <taxon>Bacillati</taxon>
        <taxon>Actinomycetota</taxon>
        <taxon>Actinomycetes</taxon>
        <taxon>Micrococcales</taxon>
        <taxon>Microbacteriaceae</taxon>
        <taxon>Herbiconiux</taxon>
    </lineage>
</organism>
<dbReference type="RefSeq" id="WP_259485182.1">
    <property type="nucleotide sequence ID" value="NZ_JANTEZ010000001.1"/>
</dbReference>